<evidence type="ECO:0008006" key="3">
    <source>
        <dbReference type="Google" id="ProtNLM"/>
    </source>
</evidence>
<dbReference type="RefSeq" id="WP_216375600.1">
    <property type="nucleotide sequence ID" value="NZ_JAGRYT010000038.1"/>
</dbReference>
<protein>
    <recommendedName>
        <fullName evidence="3">HTH luxR-type domain-containing protein</fullName>
    </recommendedName>
</protein>
<dbReference type="Proteomes" id="UP000686327">
    <property type="component" value="Unassembled WGS sequence"/>
</dbReference>
<name>A0ABS6DGN5_9ENTR</name>
<accession>A0ABS6DGN5</accession>
<gene>
    <name evidence="1" type="ORF">KC222_10115</name>
</gene>
<evidence type="ECO:0000313" key="1">
    <source>
        <dbReference type="EMBL" id="MBU4682369.1"/>
    </source>
</evidence>
<dbReference type="EMBL" id="JAGRYU010000013">
    <property type="protein sequence ID" value="MBU4682369.1"/>
    <property type="molecule type" value="Genomic_DNA"/>
</dbReference>
<keyword evidence="2" id="KW-1185">Reference proteome</keyword>
<reference evidence="2" key="1">
    <citation type="submission" date="2023-07" db="EMBL/GenBank/DDBJ databases">
        <title>Cedecea davisae an AmpC producer and its therapeutic implications.</title>
        <authorList>
            <person name="Notter J."/>
        </authorList>
    </citation>
    <scope>NUCLEOTIDE SEQUENCE [LARGE SCALE GENOMIC DNA]</scope>
    <source>
        <strain evidence="2">1</strain>
    </source>
</reference>
<organism evidence="1 2">
    <name type="scientific">Cedecea davisae</name>
    <dbReference type="NCBI Taxonomy" id="158484"/>
    <lineage>
        <taxon>Bacteria</taxon>
        <taxon>Pseudomonadati</taxon>
        <taxon>Pseudomonadota</taxon>
        <taxon>Gammaproteobacteria</taxon>
        <taxon>Enterobacterales</taxon>
        <taxon>Enterobacteriaceae</taxon>
        <taxon>Cedecea</taxon>
    </lineage>
</organism>
<comment type="caution">
    <text evidence="1">The sequence shown here is derived from an EMBL/GenBank/DDBJ whole genome shotgun (WGS) entry which is preliminary data.</text>
</comment>
<proteinExistence type="predicted"/>
<evidence type="ECO:0000313" key="2">
    <source>
        <dbReference type="Proteomes" id="UP000686327"/>
    </source>
</evidence>
<sequence length="170" mass="19682">MKLTVFPNRDAYFNIGLQYVLRLFKECDYNSENIVFLNLSTWSMKEVIMSDWVGCNLNERTIIISHPNLLPLANYFSSLRRNICVVSLSDIKLTNKYSGGFTGKRARKPSAESEKSLTAKEYQALQNLIFNIPLEMEACHLGVSKKTVYSLRKNIAKKLSIRNVREIFFW</sequence>